<feature type="domain" description="Histidine kinase/HSP90-like ATPase" evidence="1">
    <location>
        <begin position="14"/>
        <end position="132"/>
    </location>
</feature>
<keyword evidence="2" id="KW-0067">ATP-binding</keyword>
<dbReference type="GO" id="GO:0005524">
    <property type="term" value="F:ATP binding"/>
    <property type="evidence" value="ECO:0007669"/>
    <property type="project" value="UniProtKB-KW"/>
</dbReference>
<keyword evidence="2" id="KW-0547">Nucleotide-binding</keyword>
<dbReference type="CDD" id="cd16936">
    <property type="entry name" value="HATPase_RsbW-like"/>
    <property type="match status" value="1"/>
</dbReference>
<keyword evidence="3" id="KW-1185">Reference proteome</keyword>
<evidence type="ECO:0000313" key="3">
    <source>
        <dbReference type="Proteomes" id="UP001202922"/>
    </source>
</evidence>
<name>A0ABS9U3A7_9MICC</name>
<evidence type="ECO:0000259" key="1">
    <source>
        <dbReference type="Pfam" id="PF13581"/>
    </source>
</evidence>
<dbReference type="Proteomes" id="UP001202922">
    <property type="component" value="Unassembled WGS sequence"/>
</dbReference>
<organism evidence="2 3">
    <name type="scientific">Sinomonas terrae</name>
    <dbReference type="NCBI Taxonomy" id="2908838"/>
    <lineage>
        <taxon>Bacteria</taxon>
        <taxon>Bacillati</taxon>
        <taxon>Actinomycetota</taxon>
        <taxon>Actinomycetes</taxon>
        <taxon>Micrococcales</taxon>
        <taxon>Micrococcaceae</taxon>
        <taxon>Sinomonas</taxon>
    </lineage>
</organism>
<comment type="caution">
    <text evidence="2">The sequence shown here is derived from an EMBL/GenBank/DDBJ whole genome shotgun (WGS) entry which is preliminary data.</text>
</comment>
<evidence type="ECO:0000313" key="2">
    <source>
        <dbReference type="EMBL" id="MCH6471183.1"/>
    </source>
</evidence>
<dbReference type="InterPro" id="IPR036890">
    <property type="entry name" value="HATPase_C_sf"/>
</dbReference>
<accession>A0ABS9U3A7</accession>
<reference evidence="2 3" key="1">
    <citation type="submission" date="2022-03" db="EMBL/GenBank/DDBJ databases">
        <title>Sinomonas sp. isolated from a soil.</title>
        <authorList>
            <person name="Han J."/>
            <person name="Kim D.-U."/>
        </authorList>
    </citation>
    <scope>NUCLEOTIDE SEQUENCE [LARGE SCALE GENOMIC DNA]</scope>
    <source>
        <strain evidence="2 3">5-5</strain>
    </source>
</reference>
<dbReference type="EMBL" id="JAKZBV010000001">
    <property type="protein sequence ID" value="MCH6471183.1"/>
    <property type="molecule type" value="Genomic_DNA"/>
</dbReference>
<sequence>MSELSVRGAARGAAEPGFVERVQEELARIWASAPYVGLAEQSAFELAVVEVVANSIRHARPLDPSVPVVLEFRVEIGPGRLAARVAELNAWPFGPGGRSRGLPGDEAETGRGLALLERLLSKLTCETTSSGNLWILELERPGPERAQARPR</sequence>
<dbReference type="InterPro" id="IPR003594">
    <property type="entry name" value="HATPase_dom"/>
</dbReference>
<gene>
    <name evidence="2" type="ORF">L0M17_14550</name>
</gene>
<proteinExistence type="predicted"/>
<dbReference type="Pfam" id="PF13581">
    <property type="entry name" value="HATPase_c_2"/>
    <property type="match status" value="1"/>
</dbReference>
<dbReference type="Gene3D" id="3.30.565.10">
    <property type="entry name" value="Histidine kinase-like ATPase, C-terminal domain"/>
    <property type="match status" value="1"/>
</dbReference>
<protein>
    <submittedName>
        <fullName evidence="2">ATP-binding protein</fullName>
    </submittedName>
</protein>
<dbReference type="RefSeq" id="WP_241054800.1">
    <property type="nucleotide sequence ID" value="NZ_JAKZBV010000001.1"/>
</dbReference>